<evidence type="ECO:0000313" key="7">
    <source>
        <dbReference type="EMBL" id="MBB5204519.1"/>
    </source>
</evidence>
<evidence type="ECO:0000313" key="8">
    <source>
        <dbReference type="Proteomes" id="UP000554837"/>
    </source>
</evidence>
<dbReference type="InterPro" id="IPR002994">
    <property type="entry name" value="Surf1/Shy1"/>
</dbReference>
<evidence type="ECO:0000256" key="6">
    <source>
        <dbReference type="RuleBase" id="RU363076"/>
    </source>
</evidence>
<keyword evidence="6" id="KW-1003">Cell membrane</keyword>
<dbReference type="AlphaFoldDB" id="A0A840S7V6"/>
<evidence type="ECO:0000256" key="4">
    <source>
        <dbReference type="ARBA" id="ARBA00022989"/>
    </source>
</evidence>
<name>A0A840S7V6_9BURK</name>
<reference evidence="7 8" key="1">
    <citation type="submission" date="2020-08" db="EMBL/GenBank/DDBJ databases">
        <title>Genomic Encyclopedia of Type Strains, Phase IV (KMG-IV): sequencing the most valuable type-strain genomes for metagenomic binning, comparative biology and taxonomic classification.</title>
        <authorList>
            <person name="Goeker M."/>
        </authorList>
    </citation>
    <scope>NUCLEOTIDE SEQUENCE [LARGE SCALE GENOMIC DNA]</scope>
    <source>
        <strain evidence="7 8">DSM 23958</strain>
    </source>
</reference>
<sequence length="234" mass="25926">MRTSRAAMLGLTLLGVAATAALGMWQLGRAQDKLQRQAQLQAAQQASALTATELLAEPRGPWLQREAVLHGRWMPEQQIWLDNRPHDRRVGTLLLTPLRLQGGAVIWVQRGWQARAPGQHAVPPWPPTPDTDVQVRGRLALHASQAYAMGPEGSGALRQNLDLAASRSALGVTPLPWVLWQIGPDCAPLRCDWPEPDSGVHKHWGYAAQWFALAALILGLYVWYQHLRPARAKR</sequence>
<keyword evidence="8" id="KW-1185">Reference proteome</keyword>
<evidence type="ECO:0000256" key="5">
    <source>
        <dbReference type="ARBA" id="ARBA00023136"/>
    </source>
</evidence>
<evidence type="ECO:0000256" key="3">
    <source>
        <dbReference type="ARBA" id="ARBA00022692"/>
    </source>
</evidence>
<dbReference type="Proteomes" id="UP000554837">
    <property type="component" value="Unassembled WGS sequence"/>
</dbReference>
<comment type="subcellular location">
    <subcellularLocation>
        <location evidence="6">Cell membrane</location>
        <topology evidence="6">Multi-pass membrane protein</topology>
    </subcellularLocation>
    <subcellularLocation>
        <location evidence="1">Membrane</location>
    </subcellularLocation>
</comment>
<dbReference type="Pfam" id="PF02104">
    <property type="entry name" value="SURF1"/>
    <property type="match status" value="1"/>
</dbReference>
<dbReference type="EMBL" id="JACHHO010000002">
    <property type="protein sequence ID" value="MBB5204519.1"/>
    <property type="molecule type" value="Genomic_DNA"/>
</dbReference>
<comment type="caution">
    <text evidence="6">Lacks conserved residue(s) required for the propagation of feature annotation.</text>
</comment>
<protein>
    <recommendedName>
        <fullName evidence="6">SURF1-like protein</fullName>
    </recommendedName>
</protein>
<dbReference type="GO" id="GO:0005886">
    <property type="term" value="C:plasma membrane"/>
    <property type="evidence" value="ECO:0007669"/>
    <property type="project" value="UniProtKB-SubCell"/>
</dbReference>
<keyword evidence="5 6" id="KW-0472">Membrane</keyword>
<comment type="caution">
    <text evidence="7">The sequence shown here is derived from an EMBL/GenBank/DDBJ whole genome shotgun (WGS) entry which is preliminary data.</text>
</comment>
<gene>
    <name evidence="7" type="ORF">HNQ51_001833</name>
</gene>
<accession>A0A840S7V6</accession>
<feature type="transmembrane region" description="Helical" evidence="6">
    <location>
        <begin position="204"/>
        <end position="224"/>
    </location>
</feature>
<keyword evidence="4 6" id="KW-1133">Transmembrane helix</keyword>
<dbReference type="PANTHER" id="PTHR23427">
    <property type="entry name" value="SURFEIT LOCUS PROTEIN"/>
    <property type="match status" value="1"/>
</dbReference>
<dbReference type="PROSITE" id="PS50895">
    <property type="entry name" value="SURF1"/>
    <property type="match status" value="1"/>
</dbReference>
<dbReference type="OrthoDB" id="9789940at2"/>
<evidence type="ECO:0000256" key="1">
    <source>
        <dbReference type="ARBA" id="ARBA00004370"/>
    </source>
</evidence>
<dbReference type="InterPro" id="IPR045214">
    <property type="entry name" value="Surf1/Surf4"/>
</dbReference>
<evidence type="ECO:0000256" key="2">
    <source>
        <dbReference type="ARBA" id="ARBA00007165"/>
    </source>
</evidence>
<organism evidence="7 8">
    <name type="scientific">Inhella inkyongensis</name>
    <dbReference type="NCBI Taxonomy" id="392593"/>
    <lineage>
        <taxon>Bacteria</taxon>
        <taxon>Pseudomonadati</taxon>
        <taxon>Pseudomonadota</taxon>
        <taxon>Betaproteobacteria</taxon>
        <taxon>Burkholderiales</taxon>
        <taxon>Sphaerotilaceae</taxon>
        <taxon>Inhella</taxon>
    </lineage>
</organism>
<dbReference type="CDD" id="cd06662">
    <property type="entry name" value="SURF1"/>
    <property type="match status" value="1"/>
</dbReference>
<comment type="similarity">
    <text evidence="2 6">Belongs to the SURF1 family.</text>
</comment>
<proteinExistence type="inferred from homology"/>
<dbReference type="PANTHER" id="PTHR23427:SF2">
    <property type="entry name" value="SURFEIT LOCUS PROTEIN 1"/>
    <property type="match status" value="1"/>
</dbReference>
<keyword evidence="3 6" id="KW-0812">Transmembrane</keyword>